<evidence type="ECO:0000256" key="8">
    <source>
        <dbReference type="SAM" id="Phobius"/>
    </source>
</evidence>
<evidence type="ECO:0000256" key="6">
    <source>
        <dbReference type="ARBA" id="ARBA00023136"/>
    </source>
</evidence>
<feature type="transmembrane region" description="Helical" evidence="8">
    <location>
        <begin position="91"/>
        <end position="119"/>
    </location>
</feature>
<feature type="transmembrane region" description="Helical" evidence="8">
    <location>
        <begin position="388"/>
        <end position="407"/>
    </location>
</feature>
<feature type="transmembrane region" description="Helical" evidence="8">
    <location>
        <begin position="174"/>
        <end position="195"/>
    </location>
</feature>
<dbReference type="PATRIC" id="fig|500635.8.peg.1614"/>
<evidence type="ECO:0000313" key="10">
    <source>
        <dbReference type="Proteomes" id="UP000003671"/>
    </source>
</evidence>
<feature type="transmembrane region" description="Helical" evidence="8">
    <location>
        <begin position="255"/>
        <end position="284"/>
    </location>
</feature>
<dbReference type="InterPro" id="IPR001734">
    <property type="entry name" value="Na/solute_symporter"/>
</dbReference>
<name>C9KNY0_9FIRM</name>
<dbReference type="Gene3D" id="1.20.1730.10">
    <property type="entry name" value="Sodium/glucose cotransporter"/>
    <property type="match status" value="1"/>
</dbReference>
<dbReference type="PANTHER" id="PTHR48086">
    <property type="entry name" value="SODIUM/PROLINE SYMPORTER-RELATED"/>
    <property type="match status" value="1"/>
</dbReference>
<dbReference type="eggNOG" id="COG0591">
    <property type="taxonomic scope" value="Bacteria"/>
</dbReference>
<dbReference type="HOGENOM" id="CLU_018808_15_3_9"/>
<feature type="transmembrane region" description="Helical" evidence="8">
    <location>
        <begin position="413"/>
        <end position="430"/>
    </location>
</feature>
<keyword evidence="5 8" id="KW-1133">Transmembrane helix</keyword>
<dbReference type="Pfam" id="PF00474">
    <property type="entry name" value="SSF"/>
    <property type="match status" value="1"/>
</dbReference>
<feature type="transmembrane region" description="Helical" evidence="8">
    <location>
        <begin position="64"/>
        <end position="85"/>
    </location>
</feature>
<evidence type="ECO:0000256" key="5">
    <source>
        <dbReference type="ARBA" id="ARBA00022989"/>
    </source>
</evidence>
<organism evidence="9 10">
    <name type="scientific">Mitsuokella multacida DSM 20544</name>
    <dbReference type="NCBI Taxonomy" id="500635"/>
    <lineage>
        <taxon>Bacteria</taxon>
        <taxon>Bacillati</taxon>
        <taxon>Bacillota</taxon>
        <taxon>Negativicutes</taxon>
        <taxon>Selenomonadales</taxon>
        <taxon>Selenomonadaceae</taxon>
        <taxon>Mitsuokella</taxon>
    </lineage>
</organism>
<keyword evidence="10" id="KW-1185">Reference proteome</keyword>
<evidence type="ECO:0000313" key="9">
    <source>
        <dbReference type="EMBL" id="EEX68351.1"/>
    </source>
</evidence>
<sequence length="433" mass="44947">GIAGTCVGGGATVGTAQLAAMAGLSAWWFTIGSGVGLIIMGLFYAKPLRRTALETIPQFLAQNFGLTCGVFSSIVSSIGILFSAVASCLPAIYIIAAIFGISFLPATILLVLAVAAYAFFGGMKSAGVGGILKMIVIWITMAIAGTMAAHSLFADPAISAALPAGAFNLLHGDMSHILANFSSVVIGMLCTQSYIQAIFSASNPRTASVAAFTAALISLPVGLPCAMVGIYMGAAHPEVTPILSLPTYLLTEQPSLLGGIAMGGIMLSLIGSIAGLSLGIGTMLSRDIFHRARVTLRARKIHKIAEDPESQEIDITEIPTVNHPYHLSELSVTRLIVLLTIALAAFIAMVNEGSQVLFWNYLSMALRSGGIFLPLSFAIFAPGTITNLSATLSMVLSTAAALLAVFLGAAGNPLFFGLAISALCLVPCWLRHR</sequence>
<dbReference type="InterPro" id="IPR038377">
    <property type="entry name" value="Na/Glc_symporter_sf"/>
</dbReference>
<comment type="similarity">
    <text evidence="2 7">Belongs to the sodium:solute symporter (SSF) (TC 2.A.21) family.</text>
</comment>
<feature type="transmembrane region" description="Helical" evidence="8">
    <location>
        <begin position="332"/>
        <end position="350"/>
    </location>
</feature>
<evidence type="ECO:0000256" key="4">
    <source>
        <dbReference type="ARBA" id="ARBA00022692"/>
    </source>
</evidence>
<feature type="transmembrane region" description="Helical" evidence="8">
    <location>
        <begin position="131"/>
        <end position="154"/>
    </location>
</feature>
<keyword evidence="4 8" id="KW-0812">Transmembrane</keyword>
<dbReference type="PANTHER" id="PTHR48086:SF7">
    <property type="entry name" value="SODIUM-SOLUTE SYMPORTER-RELATED"/>
    <property type="match status" value="1"/>
</dbReference>
<dbReference type="Proteomes" id="UP000003671">
    <property type="component" value="Unassembled WGS sequence"/>
</dbReference>
<dbReference type="InterPro" id="IPR050277">
    <property type="entry name" value="Sodium:Solute_Symporter"/>
</dbReference>
<dbReference type="AlphaFoldDB" id="C9KNY0"/>
<feature type="transmembrane region" description="Helical" evidence="8">
    <location>
        <begin position="356"/>
        <end position="381"/>
    </location>
</feature>
<keyword evidence="3" id="KW-0813">Transport</keyword>
<keyword evidence="6 8" id="KW-0472">Membrane</keyword>
<dbReference type="GeneID" id="93481904"/>
<accession>C9KNY0</accession>
<feature type="transmembrane region" description="Helical" evidence="8">
    <location>
        <begin position="207"/>
        <end position="235"/>
    </location>
</feature>
<protein>
    <submittedName>
        <fullName evidence="9">Transporter, SSS family</fullName>
    </submittedName>
</protein>
<evidence type="ECO:0000256" key="1">
    <source>
        <dbReference type="ARBA" id="ARBA00004141"/>
    </source>
</evidence>
<gene>
    <name evidence="9" type="ORF">MITSMUL_04934</name>
</gene>
<feature type="transmembrane region" description="Helical" evidence="8">
    <location>
        <begin position="26"/>
        <end position="44"/>
    </location>
</feature>
<feature type="non-terminal residue" evidence="9">
    <location>
        <position position="1"/>
    </location>
</feature>
<dbReference type="RefSeq" id="WP_005841880.1">
    <property type="nucleotide sequence ID" value="NZ_GG697142.2"/>
</dbReference>
<proteinExistence type="inferred from homology"/>
<reference evidence="9" key="1">
    <citation type="submission" date="2009-09" db="EMBL/GenBank/DDBJ databases">
        <authorList>
            <person name="Weinstock G."/>
            <person name="Sodergren E."/>
            <person name="Clifton S."/>
            <person name="Fulton L."/>
            <person name="Fulton B."/>
            <person name="Courtney L."/>
            <person name="Fronick C."/>
            <person name="Harrison M."/>
            <person name="Strong C."/>
            <person name="Farmer C."/>
            <person name="Delahaunty K."/>
            <person name="Markovic C."/>
            <person name="Hall O."/>
            <person name="Minx P."/>
            <person name="Tomlinson C."/>
            <person name="Mitreva M."/>
            <person name="Nelson J."/>
            <person name="Hou S."/>
            <person name="Wollam A."/>
            <person name="Pepin K.H."/>
            <person name="Johnson M."/>
            <person name="Bhonagiri V."/>
            <person name="Nash W.E."/>
            <person name="Warren W."/>
            <person name="Chinwalla A."/>
            <person name="Mardis E.R."/>
            <person name="Wilson R.K."/>
        </authorList>
    </citation>
    <scope>NUCLEOTIDE SEQUENCE [LARGE SCALE GENOMIC DNA]</scope>
    <source>
        <strain evidence="9">DSM 20544</strain>
    </source>
</reference>
<comment type="caution">
    <text evidence="9">The sequence shown here is derived from an EMBL/GenBank/DDBJ whole genome shotgun (WGS) entry which is preliminary data.</text>
</comment>
<dbReference type="STRING" id="500635.MITSMUL_04934"/>
<dbReference type="GO" id="GO:0005886">
    <property type="term" value="C:plasma membrane"/>
    <property type="evidence" value="ECO:0007669"/>
    <property type="project" value="TreeGrafter"/>
</dbReference>
<comment type="subcellular location">
    <subcellularLocation>
        <location evidence="1">Membrane</location>
        <topology evidence="1">Multi-pass membrane protein</topology>
    </subcellularLocation>
</comment>
<dbReference type="GO" id="GO:0022857">
    <property type="term" value="F:transmembrane transporter activity"/>
    <property type="evidence" value="ECO:0007669"/>
    <property type="project" value="InterPro"/>
</dbReference>
<evidence type="ECO:0000256" key="2">
    <source>
        <dbReference type="ARBA" id="ARBA00006434"/>
    </source>
</evidence>
<dbReference type="EMBL" id="ABWK02000019">
    <property type="protein sequence ID" value="EEX68351.1"/>
    <property type="molecule type" value="Genomic_DNA"/>
</dbReference>
<evidence type="ECO:0000256" key="7">
    <source>
        <dbReference type="RuleBase" id="RU362091"/>
    </source>
</evidence>
<evidence type="ECO:0000256" key="3">
    <source>
        <dbReference type="ARBA" id="ARBA00022448"/>
    </source>
</evidence>
<dbReference type="PROSITE" id="PS50283">
    <property type="entry name" value="NA_SOLUT_SYMP_3"/>
    <property type="match status" value="1"/>
</dbReference>